<evidence type="ECO:0000256" key="1">
    <source>
        <dbReference type="ARBA" id="ARBA00004147"/>
    </source>
</evidence>
<evidence type="ECO:0000256" key="6">
    <source>
        <dbReference type="ARBA" id="ARBA00023159"/>
    </source>
</evidence>
<evidence type="ECO:0000313" key="18">
    <source>
        <dbReference type="EMBL" id="AFO53677.1"/>
    </source>
</evidence>
<feature type="compositionally biased region" description="Polar residues" evidence="9">
    <location>
        <begin position="63"/>
        <end position="76"/>
    </location>
</feature>
<dbReference type="InterPro" id="IPR021075">
    <property type="entry name" value="Bocavirus_NP1"/>
</dbReference>
<dbReference type="EMBL" id="JX034730">
    <property type="protein sequence ID" value="AFO53673.1"/>
    <property type="molecule type" value="Genomic_DNA"/>
</dbReference>
<comment type="similarity">
    <text evidence="2">Belongs to the Bocaparvovirus Non-structural protein NP-1 family.</text>
</comment>
<keyword evidence="4" id="KW-1048">Host nucleus</keyword>
<evidence type="ECO:0000256" key="9">
    <source>
        <dbReference type="SAM" id="MobiDB-lite"/>
    </source>
</evidence>
<evidence type="ECO:0000256" key="3">
    <source>
        <dbReference type="ARBA" id="ARBA00020315"/>
    </source>
</evidence>
<feature type="compositionally biased region" description="Basic residues" evidence="9">
    <location>
        <begin position="27"/>
        <end position="44"/>
    </location>
</feature>
<evidence type="ECO:0000313" key="11">
    <source>
        <dbReference type="EMBL" id="AFO53670.1"/>
    </source>
</evidence>
<accession>I7CLK9</accession>
<proteinExistence type="inferred from homology"/>
<protein>
    <recommendedName>
        <fullName evidence="3">Non-structural protein NP-1</fullName>
    </recommendedName>
</protein>
<evidence type="ECO:0000256" key="4">
    <source>
        <dbReference type="ARBA" id="ARBA00022562"/>
    </source>
</evidence>
<dbReference type="EMBL" id="JX034729">
    <property type="protein sequence ID" value="AFO53672.1"/>
    <property type="molecule type" value="Genomic_DNA"/>
</dbReference>
<feature type="compositionally biased region" description="Basic and acidic residues" evidence="9">
    <location>
        <begin position="77"/>
        <end position="90"/>
    </location>
</feature>
<keyword evidence="6" id="KW-0010">Activator</keyword>
<evidence type="ECO:0000313" key="17">
    <source>
        <dbReference type="EMBL" id="AFO53676.1"/>
    </source>
</evidence>
<reference evidence="14" key="1">
    <citation type="submission" date="2012-05" db="EMBL/GenBank/DDBJ databases">
        <title>Prevalence of human bocavirus in infants and pre-school children with lower acute respiratory disease in Cordoba, Argentina: 5-year follow-up study, 2007-2011.</title>
        <authorList>
            <person name="Ghietto L.M."/>
            <person name="Adamo M.P."/>
        </authorList>
    </citation>
    <scope>NUCLEOTIDE SEQUENCE</scope>
    <source>
        <strain evidence="10">1-7A</strain>
        <strain evidence="11">2-416_SF_09</strain>
        <strain evidence="12">3-50_HP_10</strain>
        <strain evidence="13">4-2433_DA_10</strain>
        <strain evidence="14">5-2436_SF_10</strain>
        <strain evidence="15">6-2523_HN_11</strain>
        <strain evidence="16">7-2526_HN_11</strain>
        <strain evidence="17">8-2633_HN_11</strain>
        <strain evidence="18">9-2664_HN_11</strain>
    </source>
</reference>
<organismHost>
    <name type="scientific">Homo sapiens</name>
    <name type="common">Human</name>
    <dbReference type="NCBI Taxonomy" id="9606"/>
</organismHost>
<evidence type="ECO:0000313" key="14">
    <source>
        <dbReference type="EMBL" id="AFO53673.1"/>
    </source>
</evidence>
<keyword evidence="5" id="KW-0805">Transcription regulation</keyword>
<evidence type="ECO:0000313" key="13">
    <source>
        <dbReference type="EMBL" id="AFO53672.1"/>
    </source>
</evidence>
<evidence type="ECO:0000256" key="7">
    <source>
        <dbReference type="ARBA" id="ARBA00023163"/>
    </source>
</evidence>
<dbReference type="EMBL" id="JX034733">
    <property type="protein sequence ID" value="AFO53676.1"/>
    <property type="molecule type" value="Genomic_DNA"/>
</dbReference>
<evidence type="ECO:0000256" key="2">
    <source>
        <dbReference type="ARBA" id="ARBA00007126"/>
    </source>
</evidence>
<evidence type="ECO:0000313" key="15">
    <source>
        <dbReference type="EMBL" id="AFO53674.1"/>
    </source>
</evidence>
<dbReference type="EMBL" id="JX034728">
    <property type="protein sequence ID" value="AFO53671.1"/>
    <property type="molecule type" value="Genomic_DNA"/>
</dbReference>
<evidence type="ECO:0000256" key="5">
    <source>
        <dbReference type="ARBA" id="ARBA00023015"/>
    </source>
</evidence>
<dbReference type="EMBL" id="JX034734">
    <property type="protein sequence ID" value="AFO53677.1"/>
    <property type="molecule type" value="Genomic_DNA"/>
</dbReference>
<organism evidence="14">
    <name type="scientific">Primate bocaparvovirus 1 (strain Human bocavirus 1 type 1)</name>
    <name type="common">HBoV1</name>
    <name type="synonym">Human bocavirus type 1</name>
    <dbReference type="NCBI Taxonomy" id="689403"/>
    <lineage>
        <taxon>Viruses</taxon>
        <taxon>Monodnaviria</taxon>
        <taxon>Shotokuvirae</taxon>
        <taxon>Cossaviricota</taxon>
        <taxon>Quintoviricetes</taxon>
        <taxon>Piccovirales</taxon>
        <taxon>Parvoviridae</taxon>
        <taxon>Parvovirinae</taxon>
        <taxon>Bocaparvovirus</taxon>
        <taxon>Bocaparvovirus primate1</taxon>
    </lineage>
</organism>
<dbReference type="Pfam" id="PF11733">
    <property type="entry name" value="NP1-WLL"/>
    <property type="match status" value="1"/>
</dbReference>
<feature type="region of interest" description="Disordered" evidence="9">
    <location>
        <begin position="1"/>
        <end position="93"/>
    </location>
</feature>
<comment type="subcellular location">
    <subcellularLocation>
        <location evidence="1">Host nucleus</location>
    </subcellularLocation>
</comment>
<evidence type="ECO:0000313" key="12">
    <source>
        <dbReference type="EMBL" id="AFO53671.1"/>
    </source>
</evidence>
<dbReference type="EMBL" id="JX034732">
    <property type="protein sequence ID" value="AFO53675.1"/>
    <property type="molecule type" value="Genomic_DNA"/>
</dbReference>
<dbReference type="EMBL" id="JX034727">
    <property type="protein sequence ID" value="AFO53670.1"/>
    <property type="molecule type" value="Genomic_DNA"/>
</dbReference>
<evidence type="ECO:0000313" key="10">
    <source>
        <dbReference type="EMBL" id="AFO53669.1"/>
    </source>
</evidence>
<dbReference type="GO" id="GO:0042025">
    <property type="term" value="C:host cell nucleus"/>
    <property type="evidence" value="ECO:0007669"/>
    <property type="project" value="UniProtKB-SubCell"/>
</dbReference>
<gene>
    <name evidence="14" type="primary">NP1</name>
</gene>
<name>I7CLK9_HBOC1</name>
<sequence length="222" mass="26070">MTKMSSGNMKDKHRSYKRKGSPERGERKRHWQTTHHRSRSRSPIRHSGERGSGSYHQEHPISHLSSCTASKTSDQVMKTRESTSGKKDNRTNPYTVFSQHRASNPEAPGWCGFYWHSTRIARDGTNSIFNEMKQQFQQLQIDNKIGWDNTRELLFNQKKTLDQKYRNMFWHFRNNSDCERCNYWDDVYRRHLANVSSQTEADEITDEEMLSAAESMEADASN</sequence>
<dbReference type="EMBL" id="JX034726">
    <property type="protein sequence ID" value="AFO53669.1"/>
    <property type="molecule type" value="Genomic_DNA"/>
</dbReference>
<evidence type="ECO:0000313" key="16">
    <source>
        <dbReference type="EMBL" id="AFO53675.1"/>
    </source>
</evidence>
<keyword evidence="7" id="KW-0804">Transcription</keyword>
<comment type="function">
    <text evidence="8">Required for the expression of the capsid proteins. Performs the splicing and internal polyadenylation of the viral capsid-encoding mRNA precursor, which allows its maturation and expression. Transactivates the viral promoter.</text>
</comment>
<dbReference type="EMBL" id="JX034731">
    <property type="protein sequence ID" value="AFO53674.1"/>
    <property type="molecule type" value="Genomic_DNA"/>
</dbReference>
<evidence type="ECO:0000256" key="8">
    <source>
        <dbReference type="ARBA" id="ARBA00045895"/>
    </source>
</evidence>